<sequence>MHRSKSDVLNKDEMETLLKPPAEFLPQRKKGIFRYLPKSFSKVSRNGESLEMNIVEDPNMSADCFDHDQIDYIDDSPAPT</sequence>
<gene>
    <name evidence="1" type="ORF">DGYR_LOCUS2898</name>
</gene>
<dbReference type="Proteomes" id="UP000549394">
    <property type="component" value="Unassembled WGS sequence"/>
</dbReference>
<organism evidence="1 2">
    <name type="scientific">Dimorphilus gyrociliatus</name>
    <dbReference type="NCBI Taxonomy" id="2664684"/>
    <lineage>
        <taxon>Eukaryota</taxon>
        <taxon>Metazoa</taxon>
        <taxon>Spiralia</taxon>
        <taxon>Lophotrochozoa</taxon>
        <taxon>Annelida</taxon>
        <taxon>Polychaeta</taxon>
        <taxon>Polychaeta incertae sedis</taxon>
        <taxon>Dinophilidae</taxon>
        <taxon>Dimorphilus</taxon>
    </lineage>
</organism>
<dbReference type="AlphaFoldDB" id="A0A7I8VE96"/>
<comment type="caution">
    <text evidence="1">The sequence shown here is derived from an EMBL/GenBank/DDBJ whole genome shotgun (WGS) entry which is preliminary data.</text>
</comment>
<proteinExistence type="predicted"/>
<name>A0A7I8VE96_9ANNE</name>
<reference evidence="1 2" key="1">
    <citation type="submission" date="2020-08" db="EMBL/GenBank/DDBJ databases">
        <authorList>
            <person name="Hejnol A."/>
        </authorList>
    </citation>
    <scope>NUCLEOTIDE SEQUENCE [LARGE SCALE GENOMIC DNA]</scope>
</reference>
<protein>
    <submittedName>
        <fullName evidence="1">Uncharacterized protein</fullName>
    </submittedName>
</protein>
<keyword evidence="2" id="KW-1185">Reference proteome</keyword>
<evidence type="ECO:0000313" key="1">
    <source>
        <dbReference type="EMBL" id="CAD5114005.1"/>
    </source>
</evidence>
<evidence type="ECO:0000313" key="2">
    <source>
        <dbReference type="Proteomes" id="UP000549394"/>
    </source>
</evidence>
<accession>A0A7I8VE96</accession>
<dbReference type="EMBL" id="CAJFCJ010000004">
    <property type="protein sequence ID" value="CAD5114005.1"/>
    <property type="molecule type" value="Genomic_DNA"/>
</dbReference>